<feature type="region of interest" description="Disordered" evidence="1">
    <location>
        <begin position="654"/>
        <end position="695"/>
    </location>
</feature>
<proteinExistence type="predicted"/>
<dbReference type="AlphaFoldDB" id="A0AAD7EZQ5"/>
<feature type="compositionally biased region" description="Acidic residues" evidence="1">
    <location>
        <begin position="671"/>
        <end position="687"/>
    </location>
</feature>
<evidence type="ECO:0000313" key="3">
    <source>
        <dbReference type="EMBL" id="KAJ7360713.1"/>
    </source>
</evidence>
<feature type="region of interest" description="Disordered" evidence="1">
    <location>
        <begin position="1133"/>
        <end position="1170"/>
    </location>
</feature>
<keyword evidence="4" id="KW-1185">Reference proteome</keyword>
<evidence type="ECO:0000259" key="2">
    <source>
        <dbReference type="Pfam" id="PF18717"/>
    </source>
</evidence>
<name>A0AAD7EZQ5_9AGAR</name>
<sequence>MSVVGAEITPLHIEVRGGAVGCNNQHQRGSRRGAMGSNSQASRPEECSKIQRRASSSEEGSGIEPPGVKQSLVVRSNCCASKSEKRGGMQQPAWKSEGCGGIKRLGIELRGGWWKQRVARSNWWSGLPSGSSGLIETLNMDDELPYISLDTPLASPEHHIGLEDIRTLLTTSVQKRCHETHDGKRKNRVKKTGVAKPASDSSDPSWNSPERPSNNVEEIPASQDIRGLGYLEYCGNIQEEGGGGYQIGSDLFVVNGWDAKKKLSKPSWFHVQRSTIGDVDVVVCQCLLSRPDGECVHQQFLRENGEELFPLDPTFASRDADVVLFSCQELQEGLFLNHLSSPSPNSRSLSGQVIITYTWDNSGSGQWLCTKDSSTRGCSHLSQCRDLLQKLVRVDPTATDDSIDDGCSIDYAVSSSPSTTSSIGAEAGVLPKDFSTTLGITRNRSDLSVSYRALITVTCPYYKKDTMGGCQHPIVHLELLLMPTHAQLTRQYIGPDRRDLGIFNYNNRKLFMHNLLNEYTSAYTSSETPFSAWVTVLNWRYELHSGRSEHPFVTAEVFRAVWFSFVGLQYLDGSMMCPQCGPSPENTIWDGVTLAFNRKHLLPSLEPPTVSQPDSTERSTTRYLLGQQPVVNRKLRRLGRCMITGPPLTAARISATVAPRVGAENGRDRDADDEDEDDDEEEDEVEGESQKQTRAERAVAKTQWEMLERLNAIPGAVAGLSHVCPGLGALFESKFGGMSVIHGKGAADVYRRFFFQITAEESVLQMANISALDALQAFVTQPSVRNASALVEIPALHELLSHEKDLILPFPPITLQICEWILNRGRMVLGSLIKGPEPPMVRQVEKPWTEYPRVMQSTSQGTRPPTRWMRKSPTVLSYRRDQAGGAQWDPTASQRRVVGSNGQAPSSEVGGRIEPPHVKQWWAVKSHRRASSSEGRGGIERPGIEVREGRYDPTARGRAVVGGEIEPPRVKQWWAVRSSRRTSRSGGQGAVGSNGQASRSERGGRIQRPGVELRGGRWDRTAACQAVVGSGIKPPHVKQWWAVRSHRRASSSEGRGEIERSGVELRGGQWDRTARRRAVVGGEIEPLRIEVRGARWDATASVEVRGARWDRTARHRAVVGGEMEPLGVEVRAVGSSRQHSGNVIRPPVKSTGRRSDLSADENQGYGGGRPYPVIRHNMGHLSGAARSMFTAEHQHSPPLKSGVEADSVANKVKFWLKPTKPGFKARFLQGSPKTYDPDQTQMRDQLFYPLGDSVDRI</sequence>
<feature type="compositionally biased region" description="Polar residues" evidence="1">
    <location>
        <begin position="890"/>
        <end position="906"/>
    </location>
</feature>
<feature type="compositionally biased region" description="Polar residues" evidence="1">
    <location>
        <begin position="199"/>
        <end position="216"/>
    </location>
</feature>
<protein>
    <recommendedName>
        <fullName evidence="2">HMG domain-containing protein</fullName>
    </recommendedName>
</protein>
<feature type="region of interest" description="Disordered" evidence="1">
    <location>
        <begin position="21"/>
        <end position="68"/>
    </location>
</feature>
<feature type="region of interest" description="Disordered" evidence="1">
    <location>
        <begin position="976"/>
        <end position="1011"/>
    </location>
</feature>
<dbReference type="Pfam" id="PF18717">
    <property type="entry name" value="CxC4"/>
    <property type="match status" value="1"/>
</dbReference>
<organism evidence="3 4">
    <name type="scientific">Mycena albidolilacea</name>
    <dbReference type="NCBI Taxonomy" id="1033008"/>
    <lineage>
        <taxon>Eukaryota</taxon>
        <taxon>Fungi</taxon>
        <taxon>Dikarya</taxon>
        <taxon>Basidiomycota</taxon>
        <taxon>Agaricomycotina</taxon>
        <taxon>Agaricomycetes</taxon>
        <taxon>Agaricomycetidae</taxon>
        <taxon>Agaricales</taxon>
        <taxon>Marasmiineae</taxon>
        <taxon>Mycenaceae</taxon>
        <taxon>Mycena</taxon>
    </lineage>
</organism>
<feature type="region of interest" description="Disordered" evidence="1">
    <location>
        <begin position="603"/>
        <end position="622"/>
    </location>
</feature>
<accession>A0AAD7EZQ5</accession>
<evidence type="ECO:0000313" key="4">
    <source>
        <dbReference type="Proteomes" id="UP001218218"/>
    </source>
</evidence>
<feature type="compositionally biased region" description="Basic and acidic residues" evidence="1">
    <location>
        <begin position="937"/>
        <end position="947"/>
    </location>
</feature>
<reference evidence="3" key="1">
    <citation type="submission" date="2023-03" db="EMBL/GenBank/DDBJ databases">
        <title>Massive genome expansion in bonnet fungi (Mycena s.s.) driven by repeated elements and novel gene families across ecological guilds.</title>
        <authorList>
            <consortium name="Lawrence Berkeley National Laboratory"/>
            <person name="Harder C.B."/>
            <person name="Miyauchi S."/>
            <person name="Viragh M."/>
            <person name="Kuo A."/>
            <person name="Thoen E."/>
            <person name="Andreopoulos B."/>
            <person name="Lu D."/>
            <person name="Skrede I."/>
            <person name="Drula E."/>
            <person name="Henrissat B."/>
            <person name="Morin E."/>
            <person name="Kohler A."/>
            <person name="Barry K."/>
            <person name="LaButti K."/>
            <person name="Morin E."/>
            <person name="Salamov A."/>
            <person name="Lipzen A."/>
            <person name="Mereny Z."/>
            <person name="Hegedus B."/>
            <person name="Baldrian P."/>
            <person name="Stursova M."/>
            <person name="Weitz H."/>
            <person name="Taylor A."/>
            <person name="Grigoriev I.V."/>
            <person name="Nagy L.G."/>
            <person name="Martin F."/>
            <person name="Kauserud H."/>
        </authorList>
    </citation>
    <scope>NUCLEOTIDE SEQUENCE</scope>
    <source>
        <strain evidence="3">CBHHK002</strain>
    </source>
</reference>
<feature type="region of interest" description="Disordered" evidence="1">
    <location>
        <begin position="176"/>
        <end position="219"/>
    </location>
</feature>
<evidence type="ECO:0000256" key="1">
    <source>
        <dbReference type="SAM" id="MobiDB-lite"/>
    </source>
</evidence>
<feature type="domain" description="HMG" evidence="2">
    <location>
        <begin position="490"/>
        <end position="565"/>
    </location>
</feature>
<dbReference type="Proteomes" id="UP001218218">
    <property type="component" value="Unassembled WGS sequence"/>
</dbReference>
<dbReference type="EMBL" id="JARIHO010000005">
    <property type="protein sequence ID" value="KAJ7360713.1"/>
    <property type="molecule type" value="Genomic_DNA"/>
</dbReference>
<feature type="region of interest" description="Disordered" evidence="1">
    <location>
        <begin position="926"/>
        <end position="947"/>
    </location>
</feature>
<feature type="compositionally biased region" description="Low complexity" evidence="1">
    <location>
        <begin position="57"/>
        <end position="67"/>
    </location>
</feature>
<feature type="region of interest" description="Disordered" evidence="1">
    <location>
        <begin position="882"/>
        <end position="913"/>
    </location>
</feature>
<dbReference type="InterPro" id="IPR040648">
    <property type="entry name" value="HMGXB3_CxC4"/>
</dbReference>
<gene>
    <name evidence="3" type="ORF">DFH08DRAFT_800158</name>
</gene>
<feature type="compositionally biased region" description="Basic residues" evidence="1">
    <location>
        <begin position="183"/>
        <end position="193"/>
    </location>
</feature>
<comment type="caution">
    <text evidence="3">The sequence shown here is derived from an EMBL/GenBank/DDBJ whole genome shotgun (WGS) entry which is preliminary data.</text>
</comment>